<name>A0A558AQB5_9PSEU</name>
<keyword evidence="3 5" id="KW-1133">Transmembrane helix</keyword>
<evidence type="ECO:0000256" key="4">
    <source>
        <dbReference type="ARBA" id="ARBA00023136"/>
    </source>
</evidence>
<dbReference type="Pfam" id="PF13520">
    <property type="entry name" value="AA_permease_2"/>
    <property type="match status" value="1"/>
</dbReference>
<organism evidence="6 7">
    <name type="scientific">Amycolatopsis rhizosphaerae</name>
    <dbReference type="NCBI Taxonomy" id="2053003"/>
    <lineage>
        <taxon>Bacteria</taxon>
        <taxon>Bacillati</taxon>
        <taxon>Actinomycetota</taxon>
        <taxon>Actinomycetes</taxon>
        <taxon>Pseudonocardiales</taxon>
        <taxon>Pseudonocardiaceae</taxon>
        <taxon>Amycolatopsis</taxon>
    </lineage>
</organism>
<feature type="transmembrane region" description="Helical" evidence="5">
    <location>
        <begin position="159"/>
        <end position="176"/>
    </location>
</feature>
<evidence type="ECO:0000256" key="5">
    <source>
        <dbReference type="SAM" id="Phobius"/>
    </source>
</evidence>
<feature type="transmembrane region" description="Helical" evidence="5">
    <location>
        <begin position="188"/>
        <end position="210"/>
    </location>
</feature>
<dbReference type="AlphaFoldDB" id="A0A558AQB5"/>
<evidence type="ECO:0000313" key="6">
    <source>
        <dbReference type="EMBL" id="TVT26437.1"/>
    </source>
</evidence>
<evidence type="ECO:0000313" key="7">
    <source>
        <dbReference type="Proteomes" id="UP000320011"/>
    </source>
</evidence>
<dbReference type="OrthoDB" id="9759676at2"/>
<dbReference type="PANTHER" id="PTHR47704:SF1">
    <property type="entry name" value="POTASSIUM TRANSPORTER KIMA"/>
    <property type="match status" value="1"/>
</dbReference>
<dbReference type="PANTHER" id="PTHR47704">
    <property type="entry name" value="POTASSIUM TRANSPORTER KIMA"/>
    <property type="match status" value="1"/>
</dbReference>
<dbReference type="Proteomes" id="UP000320011">
    <property type="component" value="Unassembled WGS sequence"/>
</dbReference>
<accession>A0A558AQB5</accession>
<dbReference type="Gene3D" id="1.20.1740.10">
    <property type="entry name" value="Amino acid/polyamine transporter I"/>
    <property type="match status" value="1"/>
</dbReference>
<keyword evidence="2 5" id="KW-0812">Transmembrane</keyword>
<keyword evidence="7" id="KW-1185">Reference proteome</keyword>
<reference evidence="6 7" key="1">
    <citation type="submission" date="2019-07" db="EMBL/GenBank/DDBJ databases">
        <authorList>
            <person name="Duangmal K."/>
            <person name="Teo W.F.A."/>
        </authorList>
    </citation>
    <scope>NUCLEOTIDE SEQUENCE [LARGE SCALE GENOMIC DNA]</scope>
    <source>
        <strain evidence="6 7">TBRC 6029</strain>
    </source>
</reference>
<feature type="transmembrane region" description="Helical" evidence="5">
    <location>
        <begin position="277"/>
        <end position="296"/>
    </location>
</feature>
<keyword evidence="4 5" id="KW-0472">Membrane</keyword>
<feature type="transmembrane region" description="Helical" evidence="5">
    <location>
        <begin position="70"/>
        <end position="93"/>
    </location>
</feature>
<sequence>MAERPGRQPVAVPESVGYILKRLLLGRPLISSRLHSERLSNPVALGVLSPDAISSSAYGTEEILIELLPYAGLAAFSLVLPITGIILFILILVTASYRQVVMTYTRAGGSYVVARENFGPRFAQIAAAALLIDYVVTVAVQAAAGTVAVVSAIPVLGPYHLEITIAVVVLLCYANLRGLREAGRPFAVPTYFFAGMVVLMIVVGLVRDFAGTLPRYDPAQLAGAVPVQQGNGLVMGATILVVLRAFANGGSSLTGVEAISNTVSAFRKPQGRNARKVLTVMACVLGFLVGGVSYLASVTHATPYQAGYPS</sequence>
<comment type="subcellular location">
    <subcellularLocation>
        <location evidence="1">Membrane</location>
        <topology evidence="1">Multi-pass membrane protein</topology>
    </subcellularLocation>
</comment>
<feature type="transmembrane region" description="Helical" evidence="5">
    <location>
        <begin position="230"/>
        <end position="247"/>
    </location>
</feature>
<dbReference type="GO" id="GO:0016020">
    <property type="term" value="C:membrane"/>
    <property type="evidence" value="ECO:0007669"/>
    <property type="project" value="UniProtKB-SubCell"/>
</dbReference>
<proteinExistence type="predicted"/>
<comment type="caution">
    <text evidence="6">The sequence shown here is derived from an EMBL/GenBank/DDBJ whole genome shotgun (WGS) entry which is preliminary data.</text>
</comment>
<reference evidence="6 7" key="2">
    <citation type="submission" date="2019-08" db="EMBL/GenBank/DDBJ databases">
        <title>Amycolatopsis acidicola sp. nov., isolated from peat swamp forest soil.</title>
        <authorList>
            <person name="Srisuk N."/>
        </authorList>
    </citation>
    <scope>NUCLEOTIDE SEQUENCE [LARGE SCALE GENOMIC DNA]</scope>
    <source>
        <strain evidence="6 7">TBRC 6029</strain>
    </source>
</reference>
<dbReference type="InterPro" id="IPR002293">
    <property type="entry name" value="AA/rel_permease1"/>
</dbReference>
<dbReference type="InterPro" id="IPR053153">
    <property type="entry name" value="APC_K+_Transporter"/>
</dbReference>
<evidence type="ECO:0000256" key="1">
    <source>
        <dbReference type="ARBA" id="ARBA00004141"/>
    </source>
</evidence>
<evidence type="ECO:0000256" key="3">
    <source>
        <dbReference type="ARBA" id="ARBA00022989"/>
    </source>
</evidence>
<protein>
    <submittedName>
        <fullName evidence="6">APC family permease</fullName>
    </submittedName>
</protein>
<dbReference type="RefSeq" id="WP_144592483.1">
    <property type="nucleotide sequence ID" value="NZ_VJWX01000494.1"/>
</dbReference>
<feature type="transmembrane region" description="Helical" evidence="5">
    <location>
        <begin position="125"/>
        <end position="153"/>
    </location>
</feature>
<dbReference type="GO" id="GO:0022857">
    <property type="term" value="F:transmembrane transporter activity"/>
    <property type="evidence" value="ECO:0007669"/>
    <property type="project" value="InterPro"/>
</dbReference>
<feature type="non-terminal residue" evidence="6">
    <location>
        <position position="310"/>
    </location>
</feature>
<dbReference type="EMBL" id="VJWX01000494">
    <property type="protein sequence ID" value="TVT26437.1"/>
    <property type="molecule type" value="Genomic_DNA"/>
</dbReference>
<gene>
    <name evidence="6" type="ORF">FNH05_31455</name>
</gene>
<evidence type="ECO:0000256" key="2">
    <source>
        <dbReference type="ARBA" id="ARBA00022692"/>
    </source>
</evidence>